<dbReference type="Gene3D" id="3.40.30.10">
    <property type="entry name" value="Glutaredoxin"/>
    <property type="match status" value="1"/>
</dbReference>
<gene>
    <name evidence="2" type="ORF">Mal4_50970</name>
</gene>
<dbReference type="Proteomes" id="UP000320496">
    <property type="component" value="Chromosome"/>
</dbReference>
<proteinExistence type="predicted"/>
<evidence type="ECO:0000256" key="1">
    <source>
        <dbReference type="ARBA" id="ARBA00023284"/>
    </source>
</evidence>
<dbReference type="AlphaFoldDB" id="A0A517ZE35"/>
<evidence type="ECO:0000313" key="2">
    <source>
        <dbReference type="EMBL" id="QDU40737.1"/>
    </source>
</evidence>
<keyword evidence="3" id="KW-1185">Reference proteome</keyword>
<dbReference type="OrthoDB" id="9811366at2"/>
<evidence type="ECO:0000313" key="3">
    <source>
        <dbReference type="Proteomes" id="UP000320496"/>
    </source>
</evidence>
<name>A0A517ZE35_9PLAN</name>
<protein>
    <submittedName>
        <fullName evidence="2">Rdx family protein</fullName>
    </submittedName>
</protein>
<dbReference type="SUPFAM" id="SSF52833">
    <property type="entry name" value="Thioredoxin-like"/>
    <property type="match status" value="1"/>
</dbReference>
<keyword evidence="1" id="KW-0676">Redox-active center</keyword>
<dbReference type="EMBL" id="CP036275">
    <property type="protein sequence ID" value="QDU40737.1"/>
    <property type="molecule type" value="Genomic_DNA"/>
</dbReference>
<dbReference type="Pfam" id="PF10262">
    <property type="entry name" value="Rdx"/>
    <property type="match status" value="1"/>
</dbReference>
<accession>A0A517ZE35</accession>
<sequence>MNDCTIYYCRTCRFRPVAEQIAEALRHEFGVESRLVEGPWGTFRVMYGGEEVFNRWTSRGWIGRLGFGRKPTPDEIIDAVRTRQAGRTVAATAD</sequence>
<reference evidence="2 3" key="1">
    <citation type="submission" date="2019-02" db="EMBL/GenBank/DDBJ databases">
        <title>Deep-cultivation of Planctomycetes and their phenomic and genomic characterization uncovers novel biology.</title>
        <authorList>
            <person name="Wiegand S."/>
            <person name="Jogler M."/>
            <person name="Boedeker C."/>
            <person name="Pinto D."/>
            <person name="Vollmers J."/>
            <person name="Rivas-Marin E."/>
            <person name="Kohn T."/>
            <person name="Peeters S.H."/>
            <person name="Heuer A."/>
            <person name="Rast P."/>
            <person name="Oberbeckmann S."/>
            <person name="Bunk B."/>
            <person name="Jeske O."/>
            <person name="Meyerdierks A."/>
            <person name="Storesund J.E."/>
            <person name="Kallscheuer N."/>
            <person name="Luecker S."/>
            <person name="Lage O.M."/>
            <person name="Pohl T."/>
            <person name="Merkel B.J."/>
            <person name="Hornburger P."/>
            <person name="Mueller R.-W."/>
            <person name="Bruemmer F."/>
            <person name="Labrenz M."/>
            <person name="Spormann A.M."/>
            <person name="Op den Camp H."/>
            <person name="Overmann J."/>
            <person name="Amann R."/>
            <person name="Jetten M.S.M."/>
            <person name="Mascher T."/>
            <person name="Medema M.H."/>
            <person name="Devos D.P."/>
            <person name="Kaster A.-K."/>
            <person name="Ovreas L."/>
            <person name="Rohde M."/>
            <person name="Galperin M.Y."/>
            <person name="Jogler C."/>
        </authorList>
    </citation>
    <scope>NUCLEOTIDE SEQUENCE [LARGE SCALE GENOMIC DNA]</scope>
    <source>
        <strain evidence="2 3">Mal4</strain>
    </source>
</reference>
<organism evidence="2 3">
    <name type="scientific">Maioricimonas rarisocia</name>
    <dbReference type="NCBI Taxonomy" id="2528026"/>
    <lineage>
        <taxon>Bacteria</taxon>
        <taxon>Pseudomonadati</taxon>
        <taxon>Planctomycetota</taxon>
        <taxon>Planctomycetia</taxon>
        <taxon>Planctomycetales</taxon>
        <taxon>Planctomycetaceae</taxon>
        <taxon>Maioricimonas</taxon>
    </lineage>
</organism>
<dbReference type="InterPro" id="IPR011893">
    <property type="entry name" value="Selenoprotein_Rdx-typ"/>
</dbReference>
<dbReference type="InterPro" id="IPR036249">
    <property type="entry name" value="Thioredoxin-like_sf"/>
</dbReference>
<dbReference type="RefSeq" id="WP_145371999.1">
    <property type="nucleotide sequence ID" value="NZ_CP036275.1"/>
</dbReference>
<dbReference type="KEGG" id="mri:Mal4_50970"/>